<proteinExistence type="predicted"/>
<evidence type="ECO:0000259" key="4">
    <source>
        <dbReference type="PROSITE" id="PS01124"/>
    </source>
</evidence>
<keyword evidence="2 5" id="KW-0238">DNA-binding</keyword>
<dbReference type="InterPro" id="IPR011051">
    <property type="entry name" value="RmlC_Cupin_sf"/>
</dbReference>
<protein>
    <submittedName>
        <fullName evidence="5">AraC-like DNA-binding protein</fullName>
    </submittedName>
</protein>
<dbReference type="PROSITE" id="PS01124">
    <property type="entry name" value="HTH_ARAC_FAMILY_2"/>
    <property type="match status" value="1"/>
</dbReference>
<keyword evidence="1" id="KW-0805">Transcription regulation</keyword>
<reference evidence="5" key="1">
    <citation type="submission" date="2021-03" db="EMBL/GenBank/DDBJ databases">
        <title>Genomic Encyclopedia of Type Strains, Phase IV (KMG-IV): sequencing the most valuable type-strain genomes for metagenomic binning, comparative biology and taxonomic classification.</title>
        <authorList>
            <person name="Goeker M."/>
        </authorList>
    </citation>
    <scope>NUCLEOTIDE SEQUENCE</scope>
    <source>
        <strain evidence="5">DSM 15523</strain>
        <strain evidence="6 8">DSM 16476</strain>
    </source>
</reference>
<evidence type="ECO:0000313" key="8">
    <source>
        <dbReference type="Proteomes" id="UP001231587"/>
    </source>
</evidence>
<dbReference type="InterPro" id="IPR013096">
    <property type="entry name" value="Cupin_2"/>
</dbReference>
<evidence type="ECO:0000313" key="7">
    <source>
        <dbReference type="Proteomes" id="UP001138672"/>
    </source>
</evidence>
<gene>
    <name evidence="5" type="ORF">J2Z56_002575</name>
    <name evidence="6" type="ORF">J2Z57_002394</name>
</gene>
<dbReference type="Gene3D" id="1.10.10.60">
    <property type="entry name" value="Homeodomain-like"/>
    <property type="match status" value="2"/>
</dbReference>
<evidence type="ECO:0000256" key="3">
    <source>
        <dbReference type="ARBA" id="ARBA00023163"/>
    </source>
</evidence>
<dbReference type="EMBL" id="JAUSUU010000007">
    <property type="protein sequence ID" value="MDQ0335942.1"/>
    <property type="molecule type" value="Genomic_DNA"/>
</dbReference>
<dbReference type="EMBL" id="JAGGJQ010000007">
    <property type="protein sequence ID" value="MBP1840645.1"/>
    <property type="molecule type" value="Genomic_DNA"/>
</dbReference>
<evidence type="ECO:0000313" key="5">
    <source>
        <dbReference type="EMBL" id="MBP1840645.1"/>
    </source>
</evidence>
<dbReference type="InterPro" id="IPR018060">
    <property type="entry name" value="HTH_AraC"/>
</dbReference>
<dbReference type="AlphaFoldDB" id="A0A9X0YK96"/>
<dbReference type="Pfam" id="PF12833">
    <property type="entry name" value="HTH_18"/>
    <property type="match status" value="1"/>
</dbReference>
<dbReference type="Gene3D" id="2.60.120.10">
    <property type="entry name" value="Jelly Rolls"/>
    <property type="match status" value="1"/>
</dbReference>
<dbReference type="PANTHER" id="PTHR43280">
    <property type="entry name" value="ARAC-FAMILY TRANSCRIPTIONAL REGULATOR"/>
    <property type="match status" value="1"/>
</dbReference>
<dbReference type="Proteomes" id="UP001231587">
    <property type="component" value="Unassembled WGS sequence"/>
</dbReference>
<feature type="domain" description="HTH araC/xylS-type" evidence="4">
    <location>
        <begin position="180"/>
        <end position="279"/>
    </location>
</feature>
<sequence>MKVYPFKIPKQINENLVVEVDQGQAFYNKLHQHEEIQVAYIVKGHGKLIISDSIHPYTDGDIFIIGSNSPHLFKSMGQNEGDSHMISLFFSEHIFKDHLLKISELEDLHQFFNKATSGFKPKTKTRSIKKLMLKLPKSTTLLRYIIFLKLLRRMCNCEMTVLTDFIYPKQMSNTDDRRMQIVFDYIINNFQNDITLEKVSALIHMTPNAFCRFFKQRTNKTFFKYLIELRIEHACQLLKTNKDLSVAQISDLSGFRSISNFNRKFKELKHVSPSYYLQHRKSNIEELEDINA</sequence>
<dbReference type="SUPFAM" id="SSF51182">
    <property type="entry name" value="RmlC-like cupins"/>
    <property type="match status" value="1"/>
</dbReference>
<dbReference type="Proteomes" id="UP001138672">
    <property type="component" value="Unassembled WGS sequence"/>
</dbReference>
<accession>A0A9X0YK96</accession>
<organism evidence="5 7">
    <name type="scientific">Formosa algae</name>
    <dbReference type="NCBI Taxonomy" id="225843"/>
    <lineage>
        <taxon>Bacteria</taxon>
        <taxon>Pseudomonadati</taxon>
        <taxon>Bacteroidota</taxon>
        <taxon>Flavobacteriia</taxon>
        <taxon>Flavobacteriales</taxon>
        <taxon>Flavobacteriaceae</taxon>
        <taxon>Formosa</taxon>
    </lineage>
</organism>
<evidence type="ECO:0000313" key="6">
    <source>
        <dbReference type="EMBL" id="MDQ0335942.1"/>
    </source>
</evidence>
<comment type="caution">
    <text evidence="5">The sequence shown here is derived from an EMBL/GenBank/DDBJ whole genome shotgun (WGS) entry which is preliminary data.</text>
</comment>
<dbReference type="Pfam" id="PF07883">
    <property type="entry name" value="Cupin_2"/>
    <property type="match status" value="1"/>
</dbReference>
<name>A0A9X0YK96_9FLAO</name>
<dbReference type="RefSeq" id="WP_057780111.1">
    <property type="nucleotide sequence ID" value="NZ_JAGGJQ010000007.1"/>
</dbReference>
<dbReference type="PANTHER" id="PTHR43280:SF2">
    <property type="entry name" value="HTH-TYPE TRANSCRIPTIONAL REGULATOR EXSA"/>
    <property type="match status" value="1"/>
</dbReference>
<dbReference type="GO" id="GO:0043565">
    <property type="term" value="F:sequence-specific DNA binding"/>
    <property type="evidence" value="ECO:0007669"/>
    <property type="project" value="InterPro"/>
</dbReference>
<evidence type="ECO:0000256" key="2">
    <source>
        <dbReference type="ARBA" id="ARBA00023125"/>
    </source>
</evidence>
<dbReference type="SMART" id="SM00342">
    <property type="entry name" value="HTH_ARAC"/>
    <property type="match status" value="1"/>
</dbReference>
<dbReference type="GO" id="GO:0003700">
    <property type="term" value="F:DNA-binding transcription factor activity"/>
    <property type="evidence" value="ECO:0007669"/>
    <property type="project" value="InterPro"/>
</dbReference>
<dbReference type="InterPro" id="IPR014710">
    <property type="entry name" value="RmlC-like_jellyroll"/>
</dbReference>
<dbReference type="OrthoDB" id="1410704at2"/>
<dbReference type="SUPFAM" id="SSF46689">
    <property type="entry name" value="Homeodomain-like"/>
    <property type="match status" value="2"/>
</dbReference>
<keyword evidence="8" id="KW-1185">Reference proteome</keyword>
<keyword evidence="3" id="KW-0804">Transcription</keyword>
<dbReference type="InterPro" id="IPR009057">
    <property type="entry name" value="Homeodomain-like_sf"/>
</dbReference>
<evidence type="ECO:0000256" key="1">
    <source>
        <dbReference type="ARBA" id="ARBA00023015"/>
    </source>
</evidence>